<reference evidence="2" key="1">
    <citation type="submission" date="2020-11" db="EMBL/GenBank/DDBJ databases">
        <authorList>
            <person name="Tran Van P."/>
        </authorList>
    </citation>
    <scope>NUCLEOTIDE SEQUENCE</scope>
</reference>
<gene>
    <name evidence="2" type="ORF">OSB1V03_LOCUS9109</name>
</gene>
<dbReference type="Proteomes" id="UP000759131">
    <property type="component" value="Unassembled WGS sequence"/>
</dbReference>
<keyword evidence="1" id="KW-0812">Transmembrane</keyword>
<proteinExistence type="predicted"/>
<dbReference type="EMBL" id="CAJPIZ010005993">
    <property type="protein sequence ID" value="CAG2109118.1"/>
    <property type="molecule type" value="Genomic_DNA"/>
</dbReference>
<accession>A0A7R9KSS0</accession>
<keyword evidence="1" id="KW-0472">Membrane</keyword>
<keyword evidence="1" id="KW-1133">Transmembrane helix</keyword>
<sequence length="68" mass="7560">MSEGKNNIQYTIKKKISSQQSLATLMIREGEESRHGFAGTLILLISLFCIACTLPLSLFICLKLTDIN</sequence>
<protein>
    <submittedName>
        <fullName evidence="2">Uncharacterized protein</fullName>
    </submittedName>
</protein>
<name>A0A7R9KSS0_9ACAR</name>
<evidence type="ECO:0000256" key="1">
    <source>
        <dbReference type="SAM" id="Phobius"/>
    </source>
</evidence>
<keyword evidence="3" id="KW-1185">Reference proteome</keyword>
<feature type="transmembrane region" description="Helical" evidence="1">
    <location>
        <begin position="36"/>
        <end position="62"/>
    </location>
</feature>
<dbReference type="EMBL" id="OC860568">
    <property type="protein sequence ID" value="CAD7628688.1"/>
    <property type="molecule type" value="Genomic_DNA"/>
</dbReference>
<organism evidence="2">
    <name type="scientific">Medioppia subpectinata</name>
    <dbReference type="NCBI Taxonomy" id="1979941"/>
    <lineage>
        <taxon>Eukaryota</taxon>
        <taxon>Metazoa</taxon>
        <taxon>Ecdysozoa</taxon>
        <taxon>Arthropoda</taxon>
        <taxon>Chelicerata</taxon>
        <taxon>Arachnida</taxon>
        <taxon>Acari</taxon>
        <taxon>Acariformes</taxon>
        <taxon>Sarcoptiformes</taxon>
        <taxon>Oribatida</taxon>
        <taxon>Brachypylina</taxon>
        <taxon>Oppioidea</taxon>
        <taxon>Oppiidae</taxon>
        <taxon>Medioppia</taxon>
    </lineage>
</organism>
<evidence type="ECO:0000313" key="3">
    <source>
        <dbReference type="Proteomes" id="UP000759131"/>
    </source>
</evidence>
<evidence type="ECO:0000313" key="2">
    <source>
        <dbReference type="EMBL" id="CAD7628688.1"/>
    </source>
</evidence>
<dbReference type="AlphaFoldDB" id="A0A7R9KSS0"/>